<feature type="compositionally biased region" description="Pro residues" evidence="1">
    <location>
        <begin position="8"/>
        <end position="20"/>
    </location>
</feature>
<gene>
    <name evidence="2" type="ORF">H9639_01175</name>
</gene>
<feature type="region of interest" description="Disordered" evidence="1">
    <location>
        <begin position="1"/>
        <end position="24"/>
    </location>
</feature>
<dbReference type="EMBL" id="JACSQD010000001">
    <property type="protein sequence ID" value="MBD7993911.1"/>
    <property type="molecule type" value="Genomic_DNA"/>
</dbReference>
<comment type="caution">
    <text evidence="2">The sequence shown here is derived from an EMBL/GenBank/DDBJ whole genome shotgun (WGS) entry which is preliminary data.</text>
</comment>
<dbReference type="RefSeq" id="WP_191806318.1">
    <property type="nucleotide sequence ID" value="NZ_JACSQD010000001.1"/>
</dbReference>
<sequence>MEQTVPSRTPPTPPAVPPPAAGSVPTGFVPVEVVRCGAALETTEDQDGLWSAVSQEHLTGDLDKLVAALAEPSDGPRPNQACTADMEMVPDLWLLDADGQAMRAAWPTDACGKTKPGVHDVLAEMDVAGSSLHKVMLIQSRAALNAGCSEEWSYSVWPAATALAPVMADVEEGTASGVGETVPASPPLLPSAESIDTLRICHYRVSPALASQPTPDVADGLPGGSQPDSFFDVIESMSGTFAGGGNLAGAAKDATLQTAAFEPSAGECGGTATGFVALWPVAQGQDAGAPLTLELDGCGRLVSADGSARTVPEEAAAAVVTALTDWDGSSP</sequence>
<name>A0ABR8UMX4_9MICC</name>
<evidence type="ECO:0000313" key="3">
    <source>
        <dbReference type="Proteomes" id="UP000609874"/>
    </source>
</evidence>
<accession>A0ABR8UMX4</accession>
<protein>
    <submittedName>
        <fullName evidence="2">Uncharacterized protein</fullName>
    </submittedName>
</protein>
<keyword evidence="3" id="KW-1185">Reference proteome</keyword>
<proteinExistence type="predicted"/>
<dbReference type="Proteomes" id="UP000609874">
    <property type="component" value="Unassembled WGS sequence"/>
</dbReference>
<evidence type="ECO:0000313" key="2">
    <source>
        <dbReference type="EMBL" id="MBD7993911.1"/>
    </source>
</evidence>
<reference evidence="2 3" key="1">
    <citation type="submission" date="2020-08" db="EMBL/GenBank/DDBJ databases">
        <title>A Genomic Blueprint of the Chicken Gut Microbiome.</title>
        <authorList>
            <person name="Gilroy R."/>
            <person name="Ravi A."/>
            <person name="Getino M."/>
            <person name="Pursley I."/>
            <person name="Horton D.L."/>
            <person name="Alikhan N.-F."/>
            <person name="Baker D."/>
            <person name="Gharbi K."/>
            <person name="Hall N."/>
            <person name="Watson M."/>
            <person name="Adriaenssens E.M."/>
            <person name="Foster-Nyarko E."/>
            <person name="Jarju S."/>
            <person name="Secka A."/>
            <person name="Antonio M."/>
            <person name="Oren A."/>
            <person name="Chaudhuri R."/>
            <person name="La Ragione R.M."/>
            <person name="Hildebrand F."/>
            <person name="Pallen M.J."/>
        </authorList>
    </citation>
    <scope>NUCLEOTIDE SEQUENCE [LARGE SCALE GENOMIC DNA]</scope>
    <source>
        <strain evidence="2 3">Sa2CUA1</strain>
    </source>
</reference>
<organism evidence="2 3">
    <name type="scientific">Arthrobacter gallicola</name>
    <dbReference type="NCBI Taxonomy" id="2762225"/>
    <lineage>
        <taxon>Bacteria</taxon>
        <taxon>Bacillati</taxon>
        <taxon>Actinomycetota</taxon>
        <taxon>Actinomycetes</taxon>
        <taxon>Micrococcales</taxon>
        <taxon>Micrococcaceae</taxon>
        <taxon>Arthrobacter</taxon>
    </lineage>
</organism>
<evidence type="ECO:0000256" key="1">
    <source>
        <dbReference type="SAM" id="MobiDB-lite"/>
    </source>
</evidence>